<dbReference type="Pfam" id="PF08281">
    <property type="entry name" value="Sigma70_r4_2"/>
    <property type="match status" value="1"/>
</dbReference>
<proteinExistence type="inferred from homology"/>
<dbReference type="InterPro" id="IPR013324">
    <property type="entry name" value="RNA_pol_sigma_r3/r4-like"/>
</dbReference>
<accession>A0A0C2W634</accession>
<dbReference type="SUPFAM" id="SSF88659">
    <property type="entry name" value="Sigma3 and sigma4 domains of RNA polymerase sigma factors"/>
    <property type="match status" value="1"/>
</dbReference>
<dbReference type="InterPro" id="IPR036388">
    <property type="entry name" value="WH-like_DNA-bd_sf"/>
</dbReference>
<evidence type="ECO:0000256" key="3">
    <source>
        <dbReference type="ARBA" id="ARBA00023082"/>
    </source>
</evidence>
<comment type="caution">
    <text evidence="7">The sequence shown here is derived from an EMBL/GenBank/DDBJ whole genome shotgun (WGS) entry which is preliminary data.</text>
</comment>
<dbReference type="GO" id="GO:0016987">
    <property type="term" value="F:sigma factor activity"/>
    <property type="evidence" value="ECO:0007669"/>
    <property type="project" value="UniProtKB-KW"/>
</dbReference>
<dbReference type="RefSeq" id="WP_052474473.1">
    <property type="nucleotide sequence ID" value="NZ_JXRP01000006.1"/>
</dbReference>
<dbReference type="GO" id="GO:0006352">
    <property type="term" value="P:DNA-templated transcription initiation"/>
    <property type="evidence" value="ECO:0007669"/>
    <property type="project" value="InterPro"/>
</dbReference>
<dbReference type="InterPro" id="IPR007627">
    <property type="entry name" value="RNA_pol_sigma70_r2"/>
</dbReference>
<dbReference type="AlphaFoldDB" id="A0A0C2W634"/>
<sequence length="181" mass="22082">MQEIDVKSLVRQDAAAFRLFIRSYQRYIYQLAYGVLRHEKDSEDAVQEILIKIYQALPNYRQEGLKTWVRQIAVRHAIDMKRKRSRKAGRDEDLEVMAPYLDDGADSLESQFIRRKMNEQIHQRLHELPENYRVVVYAFYIEDKSYEEIAKEYDLELSAVKMRLYRGRQWMKKHWREEEFR</sequence>
<evidence type="ECO:0000313" key="7">
    <source>
        <dbReference type="EMBL" id="KIL52016.1"/>
    </source>
</evidence>
<reference evidence="7 8" key="1">
    <citation type="submission" date="2015-01" db="EMBL/GenBank/DDBJ databases">
        <title>Genome sequencing of Jeotgalibacillus soli.</title>
        <authorList>
            <person name="Goh K.M."/>
            <person name="Chan K.-G."/>
            <person name="Yaakop A.S."/>
            <person name="Ee R."/>
            <person name="Gan H.M."/>
            <person name="Chan C.S."/>
        </authorList>
    </citation>
    <scope>NUCLEOTIDE SEQUENCE [LARGE SCALE GENOMIC DNA]</scope>
    <source>
        <strain evidence="7 8">P9</strain>
    </source>
</reference>
<evidence type="ECO:0008006" key="9">
    <source>
        <dbReference type="Google" id="ProtNLM"/>
    </source>
</evidence>
<dbReference type="OrthoDB" id="9782703at2"/>
<dbReference type="PATRIC" id="fig|889306.3.peg.388"/>
<feature type="domain" description="RNA polymerase sigma factor 70 region 4 type 2" evidence="6">
    <location>
        <begin position="119"/>
        <end position="171"/>
    </location>
</feature>
<dbReference type="CDD" id="cd06171">
    <property type="entry name" value="Sigma70_r4"/>
    <property type="match status" value="1"/>
</dbReference>
<evidence type="ECO:0000313" key="8">
    <source>
        <dbReference type="Proteomes" id="UP000031938"/>
    </source>
</evidence>
<dbReference type="PANTHER" id="PTHR43133:SF51">
    <property type="entry name" value="RNA POLYMERASE SIGMA FACTOR"/>
    <property type="match status" value="1"/>
</dbReference>
<name>A0A0C2W634_9BACL</name>
<dbReference type="Proteomes" id="UP000031938">
    <property type="component" value="Unassembled WGS sequence"/>
</dbReference>
<evidence type="ECO:0000256" key="2">
    <source>
        <dbReference type="ARBA" id="ARBA00023015"/>
    </source>
</evidence>
<dbReference type="NCBIfam" id="TIGR02937">
    <property type="entry name" value="sigma70-ECF"/>
    <property type="match status" value="1"/>
</dbReference>
<keyword evidence="3" id="KW-0731">Sigma factor</keyword>
<feature type="domain" description="RNA polymerase sigma-70 region 2" evidence="5">
    <location>
        <begin position="20"/>
        <end position="86"/>
    </location>
</feature>
<dbReference type="Gene3D" id="1.10.1740.10">
    <property type="match status" value="1"/>
</dbReference>
<evidence type="ECO:0000256" key="1">
    <source>
        <dbReference type="ARBA" id="ARBA00010641"/>
    </source>
</evidence>
<dbReference type="InterPro" id="IPR013325">
    <property type="entry name" value="RNA_pol_sigma_r2"/>
</dbReference>
<dbReference type="STRING" id="889306.KP78_03860"/>
<evidence type="ECO:0000259" key="5">
    <source>
        <dbReference type="Pfam" id="PF04542"/>
    </source>
</evidence>
<keyword evidence="4" id="KW-0804">Transcription</keyword>
<protein>
    <recommendedName>
        <fullName evidence="9">DNA-directed RNA polymerase subunit sigma</fullName>
    </recommendedName>
</protein>
<comment type="similarity">
    <text evidence="1">Belongs to the sigma-70 factor family. ECF subfamily.</text>
</comment>
<dbReference type="EMBL" id="JXRP01000006">
    <property type="protein sequence ID" value="KIL52016.1"/>
    <property type="molecule type" value="Genomic_DNA"/>
</dbReference>
<dbReference type="SUPFAM" id="SSF88946">
    <property type="entry name" value="Sigma2 domain of RNA polymerase sigma factors"/>
    <property type="match status" value="1"/>
</dbReference>
<evidence type="ECO:0000256" key="4">
    <source>
        <dbReference type="ARBA" id="ARBA00023163"/>
    </source>
</evidence>
<dbReference type="InterPro" id="IPR014284">
    <property type="entry name" value="RNA_pol_sigma-70_dom"/>
</dbReference>
<dbReference type="InterPro" id="IPR013249">
    <property type="entry name" value="RNA_pol_sigma70_r4_t2"/>
</dbReference>
<dbReference type="Pfam" id="PF04542">
    <property type="entry name" value="Sigma70_r2"/>
    <property type="match status" value="1"/>
</dbReference>
<dbReference type="PANTHER" id="PTHR43133">
    <property type="entry name" value="RNA POLYMERASE ECF-TYPE SIGMA FACTO"/>
    <property type="match status" value="1"/>
</dbReference>
<gene>
    <name evidence="7" type="ORF">KP78_03860</name>
</gene>
<dbReference type="GO" id="GO:0003677">
    <property type="term" value="F:DNA binding"/>
    <property type="evidence" value="ECO:0007669"/>
    <property type="project" value="InterPro"/>
</dbReference>
<keyword evidence="2" id="KW-0805">Transcription regulation</keyword>
<dbReference type="Gene3D" id="1.10.10.10">
    <property type="entry name" value="Winged helix-like DNA-binding domain superfamily/Winged helix DNA-binding domain"/>
    <property type="match status" value="1"/>
</dbReference>
<organism evidence="7 8">
    <name type="scientific">Jeotgalibacillus soli</name>
    <dbReference type="NCBI Taxonomy" id="889306"/>
    <lineage>
        <taxon>Bacteria</taxon>
        <taxon>Bacillati</taxon>
        <taxon>Bacillota</taxon>
        <taxon>Bacilli</taxon>
        <taxon>Bacillales</taxon>
        <taxon>Caryophanaceae</taxon>
        <taxon>Jeotgalibacillus</taxon>
    </lineage>
</organism>
<keyword evidence="8" id="KW-1185">Reference proteome</keyword>
<evidence type="ECO:0000259" key="6">
    <source>
        <dbReference type="Pfam" id="PF08281"/>
    </source>
</evidence>
<dbReference type="InterPro" id="IPR039425">
    <property type="entry name" value="RNA_pol_sigma-70-like"/>
</dbReference>